<dbReference type="AlphaFoldDB" id="K0B5P8"/>
<keyword evidence="3" id="KW-1185">Reference proteome</keyword>
<proteinExistence type="predicted"/>
<protein>
    <submittedName>
        <fullName evidence="2">Uncharacterized protein</fullName>
    </submittedName>
</protein>
<dbReference type="EMBL" id="CP003842">
    <property type="protein sequence ID" value="AFS80275.1"/>
    <property type="molecule type" value="Genomic_DNA"/>
</dbReference>
<reference evidence="2 3" key="1">
    <citation type="journal article" date="2012" name="J. Bacteriol.">
        <title>Draft Genome Sequence of an Ammonia-Oxidizing Archaeon, "Candidatus Nitrosopumilus koreensis" AR1, from Marine Sediment.</title>
        <authorList>
            <person name="Park S.J."/>
            <person name="Kim J.G."/>
            <person name="Jung M.Y."/>
            <person name="Kim S.J."/>
            <person name="Cha I.T."/>
            <person name="Kwon K."/>
            <person name="Lee J.H."/>
            <person name="Rhee S.K."/>
        </authorList>
    </citation>
    <scope>NUCLEOTIDE SEQUENCE [LARGE SCALE GENOMIC DNA]</scope>
    <source>
        <strain evidence="2 3">AR1</strain>
    </source>
</reference>
<accession>K0B5P8</accession>
<evidence type="ECO:0000313" key="3">
    <source>
        <dbReference type="Proteomes" id="UP000006101"/>
    </source>
</evidence>
<evidence type="ECO:0000313" key="2">
    <source>
        <dbReference type="EMBL" id="AFS80275.1"/>
    </source>
</evidence>
<dbReference type="RefSeq" id="WP_014962664.1">
    <property type="nucleotide sequence ID" value="NC_018655.1"/>
</dbReference>
<dbReference type="HOGENOM" id="CLU_923178_0_0_2"/>
<dbReference type="STRING" id="1229908.NKOR_01845"/>
<dbReference type="PATRIC" id="fig|1229908.8.peg.390"/>
<gene>
    <name evidence="2" type="ORF">NKOR_01845</name>
</gene>
<dbReference type="KEGG" id="nkr:NKOR_01845"/>
<feature type="compositionally biased region" description="Low complexity" evidence="1">
    <location>
        <begin position="129"/>
        <end position="154"/>
    </location>
</feature>
<feature type="region of interest" description="Disordered" evidence="1">
    <location>
        <begin position="118"/>
        <end position="160"/>
    </location>
</feature>
<dbReference type="GeneID" id="13725820"/>
<organism evidence="2 3">
    <name type="scientific">Candidatus Nitrosopumilus koreensis AR1</name>
    <dbReference type="NCBI Taxonomy" id="1229908"/>
    <lineage>
        <taxon>Archaea</taxon>
        <taxon>Nitrososphaerota</taxon>
        <taxon>Nitrososphaeria</taxon>
        <taxon>Nitrosopumilales</taxon>
        <taxon>Nitrosopumilaceae</taxon>
        <taxon>Nitrosopumilus</taxon>
    </lineage>
</organism>
<feature type="compositionally biased region" description="Polar residues" evidence="1">
    <location>
        <begin position="118"/>
        <end position="128"/>
    </location>
</feature>
<dbReference type="Proteomes" id="UP000006101">
    <property type="component" value="Chromosome"/>
</dbReference>
<sequence length="342" mass="38953">MNSSLLVLIVLMFSLSLLFLPASAATISVDKQKYLLGDTMKVSGSLPYAEGHFVGLQILNPSKSDLVMIDQFLPNSDGSFSKSYKTQGTKWNISGVYTIKIVYNEQVYEKTFQFEKTSATESANTTPNTSTAPKSTTETQTTPKTTKSSEPITTDPKFWVKGFPDPNKSPNYYLDRYANEPEYKNWFKNTFPGRSLSEIVSYPTSHIEGFPNNDKSPWHYVNRYNNEESYRDWFDSQFPTQSIYDVLDYPESLFQKVPNWVKNNAKWWSSGLIPDEDFLAGIAYLVDEKILLVTVTESESVKTQKVPSWIKNTSQWWADGQIGENEFLKGIEFLIANGIIRI</sequence>
<evidence type="ECO:0000256" key="1">
    <source>
        <dbReference type="SAM" id="MobiDB-lite"/>
    </source>
</evidence>
<name>K0B5P8_9ARCH</name>